<organism evidence="1 2">
    <name type="scientific">Sphaerisporangium rhizosphaerae</name>
    <dbReference type="NCBI Taxonomy" id="2269375"/>
    <lineage>
        <taxon>Bacteria</taxon>
        <taxon>Bacillati</taxon>
        <taxon>Actinomycetota</taxon>
        <taxon>Actinomycetes</taxon>
        <taxon>Streptosporangiales</taxon>
        <taxon>Streptosporangiaceae</taxon>
        <taxon>Sphaerisporangium</taxon>
    </lineage>
</organism>
<reference evidence="2" key="1">
    <citation type="journal article" date="2019" name="Int. J. Syst. Evol. Microbiol.">
        <title>The Global Catalogue of Microorganisms (GCM) 10K type strain sequencing project: providing services to taxonomists for standard genome sequencing and annotation.</title>
        <authorList>
            <consortium name="The Broad Institute Genomics Platform"/>
            <consortium name="The Broad Institute Genome Sequencing Center for Infectious Disease"/>
            <person name="Wu L."/>
            <person name="Ma J."/>
        </authorList>
    </citation>
    <scope>NUCLEOTIDE SEQUENCE [LARGE SCALE GENOMIC DNA]</scope>
    <source>
        <strain evidence="2">CECT 7649</strain>
    </source>
</reference>
<proteinExistence type="predicted"/>
<protein>
    <recommendedName>
        <fullName evidence="3">t-SNARE coiled-coil homology domain-containing protein</fullName>
    </recommendedName>
</protein>
<evidence type="ECO:0008006" key="3">
    <source>
        <dbReference type="Google" id="ProtNLM"/>
    </source>
</evidence>
<dbReference type="Proteomes" id="UP001596496">
    <property type="component" value="Unassembled WGS sequence"/>
</dbReference>
<gene>
    <name evidence="1" type="ORF">ACFQSB_10435</name>
</gene>
<accession>A0ABW2P624</accession>
<evidence type="ECO:0000313" key="2">
    <source>
        <dbReference type="Proteomes" id="UP001596496"/>
    </source>
</evidence>
<dbReference type="Gene3D" id="1.20.5.340">
    <property type="match status" value="1"/>
</dbReference>
<comment type="caution">
    <text evidence="1">The sequence shown here is derived from an EMBL/GenBank/DDBJ whole genome shotgun (WGS) entry which is preliminary data.</text>
</comment>
<dbReference type="Gene3D" id="1.20.1270.70">
    <property type="entry name" value="Designed single chain three-helix bundle"/>
    <property type="match status" value="2"/>
</dbReference>
<dbReference type="EMBL" id="JBHTCG010000005">
    <property type="protein sequence ID" value="MFC7382621.1"/>
    <property type="molecule type" value="Genomic_DNA"/>
</dbReference>
<dbReference type="RefSeq" id="WP_380825905.1">
    <property type="nucleotide sequence ID" value="NZ_JBHTCG010000005.1"/>
</dbReference>
<keyword evidence="2" id="KW-1185">Reference proteome</keyword>
<dbReference type="SUPFAM" id="SSF57997">
    <property type="entry name" value="Tropomyosin"/>
    <property type="match status" value="1"/>
</dbReference>
<evidence type="ECO:0000313" key="1">
    <source>
        <dbReference type="EMBL" id="MFC7382621.1"/>
    </source>
</evidence>
<name>A0ABW2P624_9ACTN</name>
<sequence>MDHSNHTLLQAGSQTAISDRMRELLARAAQDHVYEQRTQGAVLDEIRQRLEGMEWLLREVRERELGGLNGALEGVSGRLGELVSRPPAWAEGLAQHVEIVRDRVDGVGNRVAGLGDRIEAVGDRVKPIAELPGLWTDLGTVREGVAEALKRLQAVLEGTQGMPELTRRLAQLGASMEAAGGRFTRIDKALLDLTQRTERVEGGVLDLGEGLDETLSSAVQRLTGSIERLAGKVDGMTAKLAETETCLAARLEGVEGRLAPMEALDGRLESVDQRLGSVDGRLDGVDGRLAGVGDRLAGFDGRLETIAGRVDTTDGRVSDLSGRFDTVDSHVGAVEGRLETVDVRLQSIDGRIETAQSCLTGLDGRVDTAQFCLTGLDGRIETVQSCLAGVDGNLAGVKQQIADADGRLTDLAQHLTGVDGRLSKQDERLGAIDAGFEDVNERLEMVDDRVEAVNQRVGQLPALLEVGEVHKRVGELIRAQADDQGRRFDTLDERLTEAAAALPPLGELVELVRARPDRDQLSETVDQIVQPTHRDLTRRLGALEETMLALAEALLRPARSPKD</sequence>